<organism evidence="1 2">
    <name type="scientific">Candidatus Epulonipiscium fishelsonii</name>
    <dbReference type="NCBI Taxonomy" id="77094"/>
    <lineage>
        <taxon>Bacteria</taxon>
        <taxon>Bacillati</taxon>
        <taxon>Bacillota</taxon>
        <taxon>Clostridia</taxon>
        <taxon>Lachnospirales</taxon>
        <taxon>Lachnospiraceae</taxon>
        <taxon>Candidatus Epulonipiscium</taxon>
    </lineage>
</organism>
<reference evidence="1" key="1">
    <citation type="submission" date="2016-08" db="EMBL/GenBank/DDBJ databases">
        <authorList>
            <person name="Ngugi D.K."/>
            <person name="Miyake S."/>
            <person name="Stingl U."/>
        </authorList>
    </citation>
    <scope>NUCLEOTIDE SEQUENCE</scope>
    <source>
        <strain evidence="1">SCG-B11WGA-EpuloA1</strain>
    </source>
</reference>
<evidence type="ECO:0000313" key="2">
    <source>
        <dbReference type="Proteomes" id="UP000188605"/>
    </source>
</evidence>
<dbReference type="Proteomes" id="UP000188605">
    <property type="component" value="Unassembled WGS sequence"/>
</dbReference>
<comment type="caution">
    <text evidence="1">The sequence shown here is derived from an EMBL/GenBank/DDBJ whole genome shotgun (WGS) entry which is preliminary data.</text>
</comment>
<name>A0ACC8X7Z5_9FIRM</name>
<dbReference type="EMBL" id="LJDB01000101">
    <property type="protein sequence ID" value="ONI37939.1"/>
    <property type="molecule type" value="Genomic_DNA"/>
</dbReference>
<proteinExistence type="predicted"/>
<sequence length="473" mass="50430">MPPQNSVIEKGGWRMAIPLVVLGIAGLVGTAGVGTGIKGKIDNDKATSIQHQADTITSVLDSKLEDQLNYTLDSLVKLGENKIDIYNDELQNFVKAYEKIQSINYETDKLNFSEQDFEEIKELATYSHDATVLDDEFTDEEMSAYESDMILIGISGFENTLRFAEDLGQLLNIAEEEPTQFSEEVDIVEEEVEVVEEKVAVAEKKTSKFFSNVGTMFGKAKDKTTELLETSGVSETFEQVADTSVNFFDKAKDKTTELLETSGIFSEEVATMGAAATAGIVGGAGMAGGTMAVASAVGTAGTGTAIASLSGAAANSAALAWLGGGTLAAGGAGIAGGTIALGAMSAPAVALGAGIVYAIDADKNLKNAEESLVSVEGYEDQINTACDQLKDLEVRANEIKLLMNVYSKEFNQSLDDLTDLIDKKSNWKDYSEDEKFVVAEAFEHAQTMKSIIDTPIIDDTGKLTLASEKLLQK</sequence>
<keyword evidence="2" id="KW-1185">Reference proteome</keyword>
<gene>
    <name evidence="1" type="ORF">AN396_11940</name>
</gene>
<accession>A0ACC8X7Z5</accession>
<evidence type="ECO:0000313" key="1">
    <source>
        <dbReference type="EMBL" id="ONI37939.1"/>
    </source>
</evidence>
<protein>
    <submittedName>
        <fullName evidence="1">Uncharacterized protein</fullName>
    </submittedName>
</protein>